<gene>
    <name evidence="1" type="ORF">JAAARDRAFT_661148</name>
</gene>
<proteinExistence type="predicted"/>
<keyword evidence="2" id="KW-1185">Reference proteome</keyword>
<protein>
    <submittedName>
        <fullName evidence="1">Uncharacterized protein</fullName>
    </submittedName>
</protein>
<evidence type="ECO:0000313" key="2">
    <source>
        <dbReference type="Proteomes" id="UP000027265"/>
    </source>
</evidence>
<accession>A0A067P660</accession>
<organism evidence="1 2">
    <name type="scientific">Jaapia argillacea MUCL 33604</name>
    <dbReference type="NCBI Taxonomy" id="933084"/>
    <lineage>
        <taxon>Eukaryota</taxon>
        <taxon>Fungi</taxon>
        <taxon>Dikarya</taxon>
        <taxon>Basidiomycota</taxon>
        <taxon>Agaricomycotina</taxon>
        <taxon>Agaricomycetes</taxon>
        <taxon>Agaricomycetidae</taxon>
        <taxon>Jaapiales</taxon>
        <taxon>Jaapiaceae</taxon>
        <taxon>Jaapia</taxon>
    </lineage>
</organism>
<dbReference type="InParanoid" id="A0A067P660"/>
<dbReference type="EMBL" id="KL197789">
    <property type="protein sequence ID" value="KDQ49325.1"/>
    <property type="molecule type" value="Genomic_DNA"/>
</dbReference>
<sequence length="121" mass="13869">MDFEPRRSPDPSMSVNQRLFICRREVACFSFFFVCAALFSTNGKGWTWLQPRLTDRIRSFQKFLISCLYMRSEKRVSRLQSSGYGISNECKMLLIHKAACGPLLLTNLISRSRILAVGHAS</sequence>
<reference evidence="2" key="1">
    <citation type="journal article" date="2014" name="Proc. Natl. Acad. Sci. U.S.A.">
        <title>Extensive sampling of basidiomycete genomes demonstrates inadequacy of the white-rot/brown-rot paradigm for wood decay fungi.</title>
        <authorList>
            <person name="Riley R."/>
            <person name="Salamov A.A."/>
            <person name="Brown D.W."/>
            <person name="Nagy L.G."/>
            <person name="Floudas D."/>
            <person name="Held B.W."/>
            <person name="Levasseur A."/>
            <person name="Lombard V."/>
            <person name="Morin E."/>
            <person name="Otillar R."/>
            <person name="Lindquist E.A."/>
            <person name="Sun H."/>
            <person name="LaButti K.M."/>
            <person name="Schmutz J."/>
            <person name="Jabbour D."/>
            <person name="Luo H."/>
            <person name="Baker S.E."/>
            <person name="Pisabarro A.G."/>
            <person name="Walton J.D."/>
            <person name="Blanchette R.A."/>
            <person name="Henrissat B."/>
            <person name="Martin F."/>
            <person name="Cullen D."/>
            <person name="Hibbett D.S."/>
            <person name="Grigoriev I.V."/>
        </authorList>
    </citation>
    <scope>NUCLEOTIDE SEQUENCE [LARGE SCALE GENOMIC DNA]</scope>
    <source>
        <strain evidence="2">MUCL 33604</strain>
    </source>
</reference>
<name>A0A067P660_9AGAM</name>
<dbReference type="Proteomes" id="UP000027265">
    <property type="component" value="Unassembled WGS sequence"/>
</dbReference>
<dbReference type="HOGENOM" id="CLU_2038425_0_0_1"/>
<evidence type="ECO:0000313" key="1">
    <source>
        <dbReference type="EMBL" id="KDQ49325.1"/>
    </source>
</evidence>
<dbReference type="AlphaFoldDB" id="A0A067P660"/>